<name>A0A286IBC5_9HYPH</name>
<keyword evidence="3" id="KW-1185">Reference proteome</keyword>
<dbReference type="InterPro" id="IPR031321">
    <property type="entry name" value="UCP012641"/>
</dbReference>
<proteinExistence type="predicted"/>
<dbReference type="OrthoDB" id="256753at2"/>
<dbReference type="EMBL" id="OCPC01000003">
    <property type="protein sequence ID" value="SOE17443.1"/>
    <property type="molecule type" value="Genomic_DNA"/>
</dbReference>
<feature type="domain" description="Zinc-ribbon" evidence="1">
    <location>
        <begin position="4"/>
        <end position="90"/>
    </location>
</feature>
<evidence type="ECO:0000313" key="3">
    <source>
        <dbReference type="Proteomes" id="UP000219465"/>
    </source>
</evidence>
<evidence type="ECO:0000259" key="1">
    <source>
        <dbReference type="Pfam" id="PF10005"/>
    </source>
</evidence>
<dbReference type="Proteomes" id="UP000219465">
    <property type="component" value="Unassembled WGS sequence"/>
</dbReference>
<reference evidence="3" key="1">
    <citation type="submission" date="2017-08" db="EMBL/GenBank/DDBJ databases">
        <authorList>
            <person name="Varghese N."/>
            <person name="Submissions S."/>
        </authorList>
    </citation>
    <scope>NUCLEOTIDE SEQUENCE [LARGE SCALE GENOMIC DNA]</scope>
    <source>
        <strain evidence="3">KCTC 23107</strain>
    </source>
</reference>
<gene>
    <name evidence="2" type="ORF">SAMN05877838_2342</name>
</gene>
<dbReference type="AlphaFoldDB" id="A0A286IBC5"/>
<accession>A0A286IBC5</accession>
<organism evidence="2 3">
    <name type="scientific">Hoeflea halophila</name>
    <dbReference type="NCBI Taxonomy" id="714899"/>
    <lineage>
        <taxon>Bacteria</taxon>
        <taxon>Pseudomonadati</taxon>
        <taxon>Pseudomonadota</taxon>
        <taxon>Alphaproteobacteria</taxon>
        <taxon>Hyphomicrobiales</taxon>
        <taxon>Rhizobiaceae</taxon>
        <taxon>Hoeflea</taxon>
    </lineage>
</organism>
<evidence type="ECO:0000313" key="2">
    <source>
        <dbReference type="EMBL" id="SOE17443.1"/>
    </source>
</evidence>
<dbReference type="PIRSF" id="PIRSF012641">
    <property type="entry name" value="UCP012641"/>
    <property type="match status" value="1"/>
</dbReference>
<dbReference type="Pfam" id="PF15887">
    <property type="entry name" value="Peptidase_Mx"/>
    <property type="match status" value="1"/>
</dbReference>
<dbReference type="Pfam" id="PF10005">
    <property type="entry name" value="Zn_ribbon_DZR_6"/>
    <property type="match status" value="1"/>
</dbReference>
<dbReference type="InterPro" id="IPR011201">
    <property type="entry name" value="Zinc-ribbon_6_bact"/>
</dbReference>
<sequence length="352" mass="40313">MRRYACPNCSNEVHFRNSECVNCHSRLGYVPAWDQMFYASPDDQLWHDGATAYKACANRQSIYCNWLVESDDEEEHCLSCRHTLVIPDLSSDENREHWAALEEAKRRLFYSIEKFKLGVGDLVHQPDTALRFEFKADTLTPDGKTTRVLTGHDRGLITINVAEADDPTREKYRKAMGEPYRTLIGHFRHESGHYYWDHLVWNTPKLDAYRAIFGDEREDYGEALKRHYEHGAPAGWEATHVSSYACAHSWEDFAETWAHYFHIVDGLETAGWYGLDGHTPDAGLKRTPGGWSDAGPYGAAEFRPLMDAWVPLTVAMNAMNRSIGLSDFYPFVLSDTIFAKLEFIHGIIHDRG</sequence>
<protein>
    <recommendedName>
        <fullName evidence="1">Zinc-ribbon domain-containing protein</fullName>
    </recommendedName>
</protein>
<dbReference type="RefSeq" id="WP_097107942.1">
    <property type="nucleotide sequence ID" value="NZ_OCPC01000003.1"/>
</dbReference>